<reference evidence="1 2" key="1">
    <citation type="submission" date="2016-12" db="EMBL/GenBank/DDBJ databases">
        <title>Draft genome of Tersicoccus phoenicis 1P05MA.</title>
        <authorList>
            <person name="Nakajima Y."/>
            <person name="Yoshizawa S."/>
            <person name="Nakamura K."/>
            <person name="Ogura Y."/>
            <person name="Hayashi T."/>
            <person name="Kogure K."/>
        </authorList>
    </citation>
    <scope>NUCLEOTIDE SEQUENCE [LARGE SCALE GENOMIC DNA]</scope>
    <source>
        <strain evidence="1 2">1p05MA</strain>
    </source>
</reference>
<comment type="caution">
    <text evidence="1">The sequence shown here is derived from an EMBL/GenBank/DDBJ whole genome shotgun (WGS) entry which is preliminary data.</text>
</comment>
<dbReference type="AlphaFoldDB" id="A0A1R1LAJ6"/>
<dbReference type="EMBL" id="MRDE01000053">
    <property type="protein sequence ID" value="OMH24537.1"/>
    <property type="molecule type" value="Genomic_DNA"/>
</dbReference>
<accession>A0A1R1LAJ6</accession>
<organism evidence="1 2">
    <name type="scientific">Tersicoccus phoenicis</name>
    <dbReference type="NCBI Taxonomy" id="554083"/>
    <lineage>
        <taxon>Bacteria</taxon>
        <taxon>Bacillati</taxon>
        <taxon>Actinomycetota</taxon>
        <taxon>Actinomycetes</taxon>
        <taxon>Micrococcales</taxon>
        <taxon>Micrococcaceae</taxon>
        <taxon>Tersicoccus</taxon>
    </lineage>
</organism>
<keyword evidence="2" id="KW-1185">Reference proteome</keyword>
<evidence type="ECO:0000313" key="1">
    <source>
        <dbReference type="EMBL" id="OMH24537.1"/>
    </source>
</evidence>
<name>A0A1R1LAJ6_9MICC</name>
<sequence length="119" mass="12771">MLDYRRPVQLKSAVLIVHVQAPSGDDITASCPQVFWSAALDEHYVYAPPASGVGPVTVGRLHSDEPVSGLQITPLSWPGREPLHGDVFGRAWLRLGPALGRSDGPQIHVMSALPEGGER</sequence>
<evidence type="ECO:0000313" key="2">
    <source>
        <dbReference type="Proteomes" id="UP000187085"/>
    </source>
</evidence>
<proteinExistence type="predicted"/>
<gene>
    <name evidence="1" type="ORF">BKD30_08135</name>
</gene>
<dbReference type="STRING" id="554083.BKD30_08135"/>
<protein>
    <submittedName>
        <fullName evidence="1">Uncharacterized protein</fullName>
    </submittedName>
</protein>
<dbReference type="Proteomes" id="UP000187085">
    <property type="component" value="Unassembled WGS sequence"/>
</dbReference>